<keyword evidence="6 8" id="KW-0315">Glutamine amidotransferase</keyword>
<keyword evidence="12" id="KW-0436">Ligase</keyword>
<organism evidence="12 13">
    <name type="scientific">Simplicispira hankyongi</name>
    <dbReference type="NCBI Taxonomy" id="2315688"/>
    <lineage>
        <taxon>Bacteria</taxon>
        <taxon>Pseudomonadati</taxon>
        <taxon>Pseudomonadota</taxon>
        <taxon>Betaproteobacteria</taxon>
        <taxon>Burkholderiales</taxon>
        <taxon>Comamonadaceae</taxon>
        <taxon>Simplicispira</taxon>
    </lineage>
</organism>
<comment type="similarity">
    <text evidence="2">Belongs to the asparagine synthetase family.</text>
</comment>
<dbReference type="InterPro" id="IPR051786">
    <property type="entry name" value="ASN_synthetase/amidase"/>
</dbReference>
<keyword evidence="5 9" id="KW-0067">ATP-binding</keyword>
<evidence type="ECO:0000256" key="6">
    <source>
        <dbReference type="ARBA" id="ARBA00022962"/>
    </source>
</evidence>
<dbReference type="SUPFAM" id="SSF56235">
    <property type="entry name" value="N-terminal nucleophile aminohydrolases (Ntn hydrolases)"/>
    <property type="match status" value="1"/>
</dbReference>
<dbReference type="PANTHER" id="PTHR43284">
    <property type="entry name" value="ASPARAGINE SYNTHETASE (GLUTAMINE-HYDROLYZING)"/>
    <property type="match status" value="1"/>
</dbReference>
<dbReference type="Gene3D" id="3.40.50.620">
    <property type="entry name" value="HUPs"/>
    <property type="match status" value="1"/>
</dbReference>
<dbReference type="InterPro" id="IPR006426">
    <property type="entry name" value="Asn_synth_AEB"/>
</dbReference>
<dbReference type="GO" id="GO:0005524">
    <property type="term" value="F:ATP binding"/>
    <property type="evidence" value="ECO:0007669"/>
    <property type="project" value="UniProtKB-KW"/>
</dbReference>
<comment type="pathway">
    <text evidence="1">Amino-acid biosynthesis; L-asparagine biosynthesis; L-asparagine from L-aspartate (L-Gln route): step 1/1.</text>
</comment>
<evidence type="ECO:0000313" key="13">
    <source>
        <dbReference type="Proteomes" id="UP000266302"/>
    </source>
</evidence>
<dbReference type="InterPro" id="IPR017932">
    <property type="entry name" value="GATase_2_dom"/>
</dbReference>
<dbReference type="SUPFAM" id="SSF52402">
    <property type="entry name" value="Adenine nucleotide alpha hydrolases-like"/>
    <property type="match status" value="1"/>
</dbReference>
<evidence type="ECO:0000313" key="12">
    <source>
        <dbReference type="EMBL" id="RID99988.1"/>
    </source>
</evidence>
<protein>
    <recommendedName>
        <fullName evidence="3">asparagine synthase (glutamine-hydrolyzing)</fullName>
        <ecNumber evidence="3">6.3.5.4</ecNumber>
    </recommendedName>
</protein>
<evidence type="ECO:0000259" key="11">
    <source>
        <dbReference type="PROSITE" id="PS51278"/>
    </source>
</evidence>
<dbReference type="PIRSF" id="PIRSF001589">
    <property type="entry name" value="Asn_synthetase_glu-h"/>
    <property type="match status" value="1"/>
</dbReference>
<dbReference type="PROSITE" id="PS51278">
    <property type="entry name" value="GATASE_TYPE_2"/>
    <property type="match status" value="1"/>
</dbReference>
<evidence type="ECO:0000256" key="10">
    <source>
        <dbReference type="PIRSR" id="PIRSR001589-3"/>
    </source>
</evidence>
<keyword evidence="8" id="KW-0061">Asparagine biosynthesis</keyword>
<evidence type="ECO:0000256" key="8">
    <source>
        <dbReference type="PIRSR" id="PIRSR001589-1"/>
    </source>
</evidence>
<dbReference type="EC" id="6.3.5.4" evidence="3"/>
<dbReference type="NCBIfam" id="TIGR01536">
    <property type="entry name" value="asn_synth_AEB"/>
    <property type="match status" value="1"/>
</dbReference>
<accession>A0A398CG10</accession>
<dbReference type="PANTHER" id="PTHR43284:SF1">
    <property type="entry name" value="ASPARAGINE SYNTHETASE"/>
    <property type="match status" value="1"/>
</dbReference>
<evidence type="ECO:0000256" key="4">
    <source>
        <dbReference type="ARBA" id="ARBA00022741"/>
    </source>
</evidence>
<feature type="binding site" evidence="9">
    <location>
        <position position="306"/>
    </location>
    <ligand>
        <name>ATP</name>
        <dbReference type="ChEBI" id="CHEBI:30616"/>
    </ligand>
</feature>
<dbReference type="EMBL" id="QXJC01000001">
    <property type="protein sequence ID" value="RID99988.1"/>
    <property type="molecule type" value="Genomic_DNA"/>
</dbReference>
<dbReference type="GO" id="GO:0006529">
    <property type="term" value="P:asparagine biosynthetic process"/>
    <property type="evidence" value="ECO:0007669"/>
    <property type="project" value="UniProtKB-KW"/>
</dbReference>
<feature type="active site" description="For GATase activity" evidence="8">
    <location>
        <position position="2"/>
    </location>
</feature>
<evidence type="ECO:0000256" key="1">
    <source>
        <dbReference type="ARBA" id="ARBA00005187"/>
    </source>
</evidence>
<keyword evidence="8" id="KW-0028">Amino-acid biosynthesis</keyword>
<dbReference type="AlphaFoldDB" id="A0A398CG10"/>
<feature type="binding site" evidence="9">
    <location>
        <begin position="379"/>
        <end position="380"/>
    </location>
    <ligand>
        <name>ATP</name>
        <dbReference type="ChEBI" id="CHEBI:30616"/>
    </ligand>
</feature>
<dbReference type="Proteomes" id="UP000266302">
    <property type="component" value="Unassembled WGS sequence"/>
</dbReference>
<keyword evidence="13" id="KW-1185">Reference proteome</keyword>
<evidence type="ECO:0000256" key="5">
    <source>
        <dbReference type="ARBA" id="ARBA00022840"/>
    </source>
</evidence>
<dbReference type="GO" id="GO:0004066">
    <property type="term" value="F:asparagine synthase (glutamine-hydrolyzing) activity"/>
    <property type="evidence" value="ECO:0007669"/>
    <property type="project" value="UniProtKB-EC"/>
</dbReference>
<evidence type="ECO:0000256" key="9">
    <source>
        <dbReference type="PIRSR" id="PIRSR001589-2"/>
    </source>
</evidence>
<gene>
    <name evidence="12" type="primary">asnB</name>
    <name evidence="12" type="ORF">D3F03_06340</name>
</gene>
<keyword evidence="4 9" id="KW-0547">Nucleotide-binding</keyword>
<dbReference type="InterPro" id="IPR014729">
    <property type="entry name" value="Rossmann-like_a/b/a_fold"/>
</dbReference>
<dbReference type="Gene3D" id="3.60.20.10">
    <property type="entry name" value="Glutamine Phosphoribosylpyrophosphate, subunit 1, domain 1"/>
    <property type="match status" value="1"/>
</dbReference>
<evidence type="ECO:0000256" key="3">
    <source>
        <dbReference type="ARBA" id="ARBA00012737"/>
    </source>
</evidence>
<evidence type="ECO:0000256" key="7">
    <source>
        <dbReference type="ARBA" id="ARBA00048741"/>
    </source>
</evidence>
<comment type="caution">
    <text evidence="12">The sequence shown here is derived from an EMBL/GenBank/DDBJ whole genome shotgun (WGS) entry which is preliminary data.</text>
</comment>
<dbReference type="GO" id="GO:0005829">
    <property type="term" value="C:cytosol"/>
    <property type="evidence" value="ECO:0007669"/>
    <property type="project" value="TreeGrafter"/>
</dbReference>
<feature type="domain" description="Glutamine amidotransferase type-2" evidence="11">
    <location>
        <begin position="2"/>
        <end position="223"/>
    </location>
</feature>
<dbReference type="InterPro" id="IPR001962">
    <property type="entry name" value="Asn_synthase"/>
</dbReference>
<reference evidence="12 13" key="1">
    <citation type="submission" date="2018-09" db="EMBL/GenBank/DDBJ databases">
        <title>Draft genome of Simplicispira sp. NY-02.</title>
        <authorList>
            <person name="Im W.T."/>
        </authorList>
    </citation>
    <scope>NUCLEOTIDE SEQUENCE [LARGE SCALE GENOMIC DNA]</scope>
    <source>
        <strain evidence="12 13">NY-02</strain>
    </source>
</reference>
<proteinExistence type="inferred from homology"/>
<feature type="site" description="Important for beta-aspartyl-AMP intermediate formation" evidence="10">
    <location>
        <position position="381"/>
    </location>
</feature>
<dbReference type="OrthoDB" id="9763290at2"/>
<sequence length="655" mass="71957">MCGFAGFLSGPWPGDAAPLRLKDMTDAIVHRGPDSEGQWLDADAAIALGHRRLAIVELSAAGGQPMLSASGRYVLAFNGEIYNHLDMRAELEQSGRAPAWRGHSDTETLLAGFDAWGIRATVERALGMFAFALWCRQTRTLTLARDRVGEKPLYYGWQGTGRAAVFLFGSELKALRAHPAFGAHINRDALCLFMRHNNVGGSHSIYEGVHKLLPGGLLTVSQAAPVPVCETYWSGAAVAEQGVARLFSGSATEAVDSLEALLKDAVHRQMAADVPLGAFLSGGIDSSTVVALMQAQASRPVKTFSIGFHEAAYNEAEYAKAVAQHLGTEHTELYVTPEQAMAVIPRLPTLYDEPFADSSQIPTFLVSQLARQHVTVSLSGDAGDELFCGYNRYPLTASLWGRLSAIPQPVRRAVAWGLMRLSPQAWNRLASHTPLARRWANVGDKLHKGAAVMAAGSVDQLYAGMVSHWPQPELVVRGGTEPLTPLTGLAPALSGLSPVERMMALDLLTYLPDDILTKVDRAAMGGGLETRVPFLDHRVVEFSWQMPVNYLLRQEHGHLTTKWILRQVLHRYVPKALVERPKMGFGVPIDSWLRGPLRHWAEDLLSESRLKREGYFNPAPIRQKWAEHLSGQRNWQHLLWCVLMFQAWLANEACG</sequence>
<comment type="catalytic activity">
    <reaction evidence="7">
        <text>L-aspartate + L-glutamine + ATP + H2O = L-asparagine + L-glutamate + AMP + diphosphate + H(+)</text>
        <dbReference type="Rhea" id="RHEA:12228"/>
        <dbReference type="ChEBI" id="CHEBI:15377"/>
        <dbReference type="ChEBI" id="CHEBI:15378"/>
        <dbReference type="ChEBI" id="CHEBI:29985"/>
        <dbReference type="ChEBI" id="CHEBI:29991"/>
        <dbReference type="ChEBI" id="CHEBI:30616"/>
        <dbReference type="ChEBI" id="CHEBI:33019"/>
        <dbReference type="ChEBI" id="CHEBI:58048"/>
        <dbReference type="ChEBI" id="CHEBI:58359"/>
        <dbReference type="ChEBI" id="CHEBI:456215"/>
        <dbReference type="EC" id="6.3.5.4"/>
    </reaction>
</comment>
<feature type="binding site" evidence="9">
    <location>
        <position position="105"/>
    </location>
    <ligand>
        <name>L-glutamine</name>
        <dbReference type="ChEBI" id="CHEBI:58359"/>
    </ligand>
</feature>
<dbReference type="CDD" id="cd00712">
    <property type="entry name" value="AsnB"/>
    <property type="match status" value="1"/>
</dbReference>
<evidence type="ECO:0000256" key="2">
    <source>
        <dbReference type="ARBA" id="ARBA00005752"/>
    </source>
</evidence>
<dbReference type="CDD" id="cd01991">
    <property type="entry name" value="Asn_synthase_B_C"/>
    <property type="match status" value="1"/>
</dbReference>
<dbReference type="Pfam" id="PF13537">
    <property type="entry name" value="GATase_7"/>
    <property type="match status" value="1"/>
</dbReference>
<dbReference type="InterPro" id="IPR029055">
    <property type="entry name" value="Ntn_hydrolases_N"/>
</dbReference>
<dbReference type="Pfam" id="PF00733">
    <property type="entry name" value="Asn_synthase"/>
    <property type="match status" value="1"/>
</dbReference>
<name>A0A398CG10_9BURK</name>
<dbReference type="InterPro" id="IPR033738">
    <property type="entry name" value="AsnB_N"/>
</dbReference>
<dbReference type="RefSeq" id="WP_119108431.1">
    <property type="nucleotide sequence ID" value="NZ_QXJC01000001.1"/>
</dbReference>